<gene>
    <name evidence="2" type="ORF">L1F06_024570</name>
</gene>
<evidence type="ECO:0000313" key="3">
    <source>
        <dbReference type="Proteomes" id="UP001054897"/>
    </source>
</evidence>
<dbReference type="RefSeq" id="WP_012020274.1">
    <property type="nucleotide sequence ID" value="NZ_CP099397.1"/>
</dbReference>
<sequence length="79" mass="8489">MRGLLLLLLFTIPPVIALSLEASNTVTLIAAAPLLVTSFVQRMGRPQQLSPMAIGVMGVLVVACALVFLLLWYVLVPRS</sequence>
<accession>A0ABY5A7X2</accession>
<keyword evidence="1" id="KW-0472">Membrane</keyword>
<evidence type="ECO:0000313" key="2">
    <source>
        <dbReference type="EMBL" id="USR39791.1"/>
    </source>
</evidence>
<feature type="transmembrane region" description="Helical" evidence="1">
    <location>
        <begin position="27"/>
        <end position="44"/>
    </location>
</feature>
<feature type="transmembrane region" description="Helical" evidence="1">
    <location>
        <begin position="56"/>
        <end position="75"/>
    </location>
</feature>
<evidence type="ECO:0000256" key="1">
    <source>
        <dbReference type="SAM" id="Phobius"/>
    </source>
</evidence>
<keyword evidence="3" id="KW-1185">Reference proteome</keyword>
<reference evidence="2" key="1">
    <citation type="submission" date="2022-06" db="EMBL/GenBank/DDBJ databases">
        <title>Complete genome of Pseudomonas hydrolytica DSWY01T.</title>
        <authorList>
            <person name="Jung J."/>
            <person name="Jeon C.O."/>
        </authorList>
    </citation>
    <scope>NUCLEOTIDE SEQUENCE</scope>
    <source>
        <strain evidence="2">DSWY01</strain>
    </source>
</reference>
<dbReference type="EMBL" id="CP099397">
    <property type="protein sequence ID" value="USR39791.1"/>
    <property type="molecule type" value="Genomic_DNA"/>
</dbReference>
<dbReference type="GeneID" id="300084211"/>
<keyword evidence="1" id="KW-1133">Transmembrane helix</keyword>
<dbReference type="Proteomes" id="UP001054897">
    <property type="component" value="Chromosome"/>
</dbReference>
<organism evidence="2 3">
    <name type="scientific">Ectopseudomonas hydrolytica</name>
    <dbReference type="NCBI Taxonomy" id="2493633"/>
    <lineage>
        <taxon>Bacteria</taxon>
        <taxon>Pseudomonadati</taxon>
        <taxon>Pseudomonadota</taxon>
        <taxon>Gammaproteobacteria</taxon>
        <taxon>Pseudomonadales</taxon>
        <taxon>Pseudomonadaceae</taxon>
        <taxon>Ectopseudomonas</taxon>
    </lineage>
</organism>
<proteinExistence type="predicted"/>
<protein>
    <submittedName>
        <fullName evidence="2">Uncharacterized protein</fullName>
    </submittedName>
</protein>
<name>A0ABY5A7X2_9GAMM</name>
<keyword evidence="1" id="KW-0812">Transmembrane</keyword>